<evidence type="ECO:0000313" key="2">
    <source>
        <dbReference type="Proteomes" id="UP000821845"/>
    </source>
</evidence>
<dbReference type="Proteomes" id="UP000821845">
    <property type="component" value="Chromosome 2"/>
</dbReference>
<sequence length="215" mass="24663">MKLTRLTHDAVPTIFPGSPDYLSDTHQSREEPEMKKKRREDEQLQKAIEQSVLAHKRELDENKLTCLDDIESRLHLLQAKDYWSVVNADGHAIFAHIEAKMGETPKLVSSVIISSGMSVRVFVRGARLTSDERLAIPEVVHDMRVLVQLLDSVQEYCLGNEHVQDEKVNAVLKHVVSLLEDISGEYLLEDERAEAIMFLREQCQLLMRRSKRYSA</sequence>
<name>A0ACB7SY20_HYAAI</name>
<reference evidence="1" key="1">
    <citation type="submission" date="2020-05" db="EMBL/GenBank/DDBJ databases">
        <title>Large-scale comparative analyses of tick genomes elucidate their genetic diversity and vector capacities.</title>
        <authorList>
            <person name="Jia N."/>
            <person name="Wang J."/>
            <person name="Shi W."/>
            <person name="Du L."/>
            <person name="Sun Y."/>
            <person name="Zhan W."/>
            <person name="Jiang J."/>
            <person name="Wang Q."/>
            <person name="Zhang B."/>
            <person name="Ji P."/>
            <person name="Sakyi L.B."/>
            <person name="Cui X."/>
            <person name="Yuan T."/>
            <person name="Jiang B."/>
            <person name="Yang W."/>
            <person name="Lam T.T.-Y."/>
            <person name="Chang Q."/>
            <person name="Ding S."/>
            <person name="Wang X."/>
            <person name="Zhu J."/>
            <person name="Ruan X."/>
            <person name="Zhao L."/>
            <person name="Wei J."/>
            <person name="Que T."/>
            <person name="Du C."/>
            <person name="Cheng J."/>
            <person name="Dai P."/>
            <person name="Han X."/>
            <person name="Huang E."/>
            <person name="Gao Y."/>
            <person name="Liu J."/>
            <person name="Shao H."/>
            <person name="Ye R."/>
            <person name="Li L."/>
            <person name="Wei W."/>
            <person name="Wang X."/>
            <person name="Wang C."/>
            <person name="Yang T."/>
            <person name="Huo Q."/>
            <person name="Li W."/>
            <person name="Guo W."/>
            <person name="Chen H."/>
            <person name="Zhou L."/>
            <person name="Ni X."/>
            <person name="Tian J."/>
            <person name="Zhou Y."/>
            <person name="Sheng Y."/>
            <person name="Liu T."/>
            <person name="Pan Y."/>
            <person name="Xia L."/>
            <person name="Li J."/>
            <person name="Zhao F."/>
            <person name="Cao W."/>
        </authorList>
    </citation>
    <scope>NUCLEOTIDE SEQUENCE</scope>
    <source>
        <strain evidence="1">Hyas-2018</strain>
    </source>
</reference>
<dbReference type="EMBL" id="CM023482">
    <property type="protein sequence ID" value="KAH6938781.1"/>
    <property type="molecule type" value="Genomic_DNA"/>
</dbReference>
<keyword evidence="2" id="KW-1185">Reference proteome</keyword>
<protein>
    <submittedName>
        <fullName evidence="1">Uncharacterized protein</fullName>
    </submittedName>
</protein>
<gene>
    <name evidence="1" type="ORF">HPB50_012642</name>
</gene>
<proteinExistence type="predicted"/>
<evidence type="ECO:0000313" key="1">
    <source>
        <dbReference type="EMBL" id="KAH6938781.1"/>
    </source>
</evidence>
<comment type="caution">
    <text evidence="1">The sequence shown here is derived from an EMBL/GenBank/DDBJ whole genome shotgun (WGS) entry which is preliminary data.</text>
</comment>
<organism evidence="1 2">
    <name type="scientific">Hyalomma asiaticum</name>
    <name type="common">Tick</name>
    <dbReference type="NCBI Taxonomy" id="266040"/>
    <lineage>
        <taxon>Eukaryota</taxon>
        <taxon>Metazoa</taxon>
        <taxon>Ecdysozoa</taxon>
        <taxon>Arthropoda</taxon>
        <taxon>Chelicerata</taxon>
        <taxon>Arachnida</taxon>
        <taxon>Acari</taxon>
        <taxon>Parasitiformes</taxon>
        <taxon>Ixodida</taxon>
        <taxon>Ixodoidea</taxon>
        <taxon>Ixodidae</taxon>
        <taxon>Hyalomminae</taxon>
        <taxon>Hyalomma</taxon>
    </lineage>
</organism>
<accession>A0ACB7SY20</accession>